<dbReference type="EMBL" id="KE346361">
    <property type="protein sequence ID" value="KJE89963.1"/>
    <property type="molecule type" value="Genomic_DNA"/>
</dbReference>
<dbReference type="InterPro" id="IPR027995">
    <property type="entry name" value="Galactosyl_T_N"/>
</dbReference>
<dbReference type="InterPro" id="IPR003859">
    <property type="entry name" value="Galactosyl_T"/>
</dbReference>
<keyword evidence="7" id="KW-0735">Signal-anchor</keyword>
<name>A0A0D2WK77_CAPO3</name>
<dbReference type="InParanoid" id="A0A0D2WK77"/>
<feature type="domain" description="Galactosyltransferase C-terminal" evidence="11">
    <location>
        <begin position="193"/>
        <end position="251"/>
    </location>
</feature>
<sequence>MPSIVVLHRRRIVVCVLLVLALLGACYGLQSWWMIQQEEHTRCHRHSEGLSELMQKFAEHIVRLENAAPILSTTAPFCPNSEARLAVIVPFRKRDEHLRVFLPWMRHHLRNEWHRISENPDKVSNGTPICRFAGFLVIEQGDDAPFNRGRLLNIGAQLAHEQLDASVLAFHDVDMLPTDAVQYVSNIPAKPTQLSAELDRFGFEPPYPKYAGGVVLTTYEDYAKVDGFSNTFSGWGSEDDDYFYRLRVNGLLRDPEAMNRAAPGQGVFFSLPEKFHTTRDMENFRTGERRITQLERGDTSSLQNDGLSTLKYSVAHNEMLAGDAHLIRVV</sequence>
<dbReference type="GO" id="GO:0005975">
    <property type="term" value="P:carbohydrate metabolic process"/>
    <property type="evidence" value="ECO:0007669"/>
    <property type="project" value="InterPro"/>
</dbReference>
<dbReference type="OMA" id="MVKWEAL"/>
<dbReference type="Pfam" id="PF13733">
    <property type="entry name" value="Glyco_transf_7N"/>
    <property type="match status" value="1"/>
</dbReference>
<evidence type="ECO:0000256" key="6">
    <source>
        <dbReference type="ARBA" id="ARBA00022692"/>
    </source>
</evidence>
<keyword evidence="6" id="KW-0812">Transmembrane</keyword>
<keyword evidence="4" id="KW-0328">Glycosyltransferase</keyword>
<dbReference type="UniPathway" id="UPA00378"/>
<evidence type="ECO:0000256" key="4">
    <source>
        <dbReference type="ARBA" id="ARBA00022676"/>
    </source>
</evidence>
<evidence type="ECO:0000259" key="12">
    <source>
        <dbReference type="Pfam" id="PF13733"/>
    </source>
</evidence>
<evidence type="ECO:0000256" key="3">
    <source>
        <dbReference type="ARBA" id="ARBA00005735"/>
    </source>
</evidence>
<evidence type="ECO:0000256" key="7">
    <source>
        <dbReference type="ARBA" id="ARBA00022968"/>
    </source>
</evidence>
<comment type="subcellular location">
    <subcellularLocation>
        <location evidence="1">Membrane</location>
        <topology evidence="1">Single-pass type II membrane protein</topology>
    </subcellularLocation>
</comment>
<evidence type="ECO:0000256" key="5">
    <source>
        <dbReference type="ARBA" id="ARBA00022679"/>
    </source>
</evidence>
<keyword evidence="9" id="KW-0472">Membrane</keyword>
<dbReference type="AlphaFoldDB" id="A0A0D2WK77"/>
<keyword evidence="10" id="KW-0325">Glycoprotein</keyword>
<dbReference type="Gene3D" id="3.90.550.10">
    <property type="entry name" value="Spore Coat Polysaccharide Biosynthesis Protein SpsA, Chain A"/>
    <property type="match status" value="1"/>
</dbReference>
<dbReference type="PANTHER" id="PTHR19300:SF57">
    <property type="entry name" value="BETA-1,4-N-ACETYLGALACTOSAMINYLTRANSFERASE"/>
    <property type="match status" value="1"/>
</dbReference>
<keyword evidence="14" id="KW-1185">Reference proteome</keyword>
<evidence type="ECO:0000313" key="14">
    <source>
        <dbReference type="Proteomes" id="UP000008743"/>
    </source>
</evidence>
<dbReference type="InterPro" id="IPR027791">
    <property type="entry name" value="Galactosyl_T_C"/>
</dbReference>
<protein>
    <submittedName>
        <fullName evidence="13">Uncharacterized protein</fullName>
    </submittedName>
</protein>
<proteinExistence type="inferred from homology"/>
<keyword evidence="5" id="KW-0808">Transferase</keyword>
<comment type="pathway">
    <text evidence="2">Protein modification; protein glycosylation.</text>
</comment>
<evidence type="ECO:0000256" key="1">
    <source>
        <dbReference type="ARBA" id="ARBA00004606"/>
    </source>
</evidence>
<dbReference type="GO" id="GO:0016020">
    <property type="term" value="C:membrane"/>
    <property type="evidence" value="ECO:0007669"/>
    <property type="project" value="UniProtKB-SubCell"/>
</dbReference>
<evidence type="ECO:0000256" key="10">
    <source>
        <dbReference type="ARBA" id="ARBA00023180"/>
    </source>
</evidence>
<reference evidence="14" key="1">
    <citation type="submission" date="2011-02" db="EMBL/GenBank/DDBJ databases">
        <title>The Genome Sequence of Capsaspora owczarzaki ATCC 30864.</title>
        <authorList>
            <person name="Russ C."/>
            <person name="Cuomo C."/>
            <person name="Burger G."/>
            <person name="Gray M.W."/>
            <person name="Holland P.W.H."/>
            <person name="King N."/>
            <person name="Lang F.B.F."/>
            <person name="Roger A.J."/>
            <person name="Ruiz-Trillo I."/>
            <person name="Young S.K."/>
            <person name="Zeng Q."/>
            <person name="Gargeya S."/>
            <person name="Alvarado L."/>
            <person name="Berlin A."/>
            <person name="Chapman S.B."/>
            <person name="Chen Z."/>
            <person name="Freedman E."/>
            <person name="Gellesch M."/>
            <person name="Goldberg J."/>
            <person name="Griggs A."/>
            <person name="Gujja S."/>
            <person name="Heilman E."/>
            <person name="Heiman D."/>
            <person name="Howarth C."/>
            <person name="Mehta T."/>
            <person name="Neiman D."/>
            <person name="Pearson M."/>
            <person name="Roberts A."/>
            <person name="Saif S."/>
            <person name="Shea T."/>
            <person name="Shenoy N."/>
            <person name="Sisk P."/>
            <person name="Stolte C."/>
            <person name="Sykes S."/>
            <person name="White J."/>
            <person name="Yandava C."/>
            <person name="Haas B."/>
            <person name="Nusbaum C."/>
            <person name="Birren B."/>
        </authorList>
    </citation>
    <scope>NUCLEOTIDE SEQUENCE</scope>
    <source>
        <strain evidence="14">ATCC 30864</strain>
    </source>
</reference>
<dbReference type="GO" id="GO:0005794">
    <property type="term" value="C:Golgi apparatus"/>
    <property type="evidence" value="ECO:0007669"/>
    <property type="project" value="TreeGrafter"/>
</dbReference>
<evidence type="ECO:0000256" key="8">
    <source>
        <dbReference type="ARBA" id="ARBA00022989"/>
    </source>
</evidence>
<dbReference type="OrthoDB" id="10038994at2759"/>
<comment type="similarity">
    <text evidence="3">Belongs to the glycosyltransferase 7 family.</text>
</comment>
<dbReference type="GO" id="GO:0008378">
    <property type="term" value="F:galactosyltransferase activity"/>
    <property type="evidence" value="ECO:0007669"/>
    <property type="project" value="TreeGrafter"/>
</dbReference>
<dbReference type="Proteomes" id="UP000008743">
    <property type="component" value="Unassembled WGS sequence"/>
</dbReference>
<dbReference type="eggNOG" id="KOG3916">
    <property type="taxonomic scope" value="Eukaryota"/>
</dbReference>
<dbReference type="PhylomeDB" id="A0A0D2WK77"/>
<evidence type="ECO:0000256" key="2">
    <source>
        <dbReference type="ARBA" id="ARBA00004922"/>
    </source>
</evidence>
<keyword evidence="8" id="KW-1133">Transmembrane helix</keyword>
<dbReference type="PRINTS" id="PR02050">
    <property type="entry name" value="B14GALTRFASE"/>
</dbReference>
<evidence type="ECO:0000313" key="13">
    <source>
        <dbReference type="EMBL" id="KJE89963.1"/>
    </source>
</evidence>
<dbReference type="InterPro" id="IPR029044">
    <property type="entry name" value="Nucleotide-diphossugar_trans"/>
</dbReference>
<dbReference type="SUPFAM" id="SSF53448">
    <property type="entry name" value="Nucleotide-diphospho-sugar transferases"/>
    <property type="match status" value="1"/>
</dbReference>
<evidence type="ECO:0000259" key="11">
    <source>
        <dbReference type="Pfam" id="PF02709"/>
    </source>
</evidence>
<dbReference type="STRING" id="595528.A0A0D2WK77"/>
<dbReference type="Pfam" id="PF02709">
    <property type="entry name" value="Glyco_transf_7C"/>
    <property type="match status" value="1"/>
</dbReference>
<accession>A0A0D2WK77</accession>
<evidence type="ECO:0000256" key="9">
    <source>
        <dbReference type="ARBA" id="ARBA00023136"/>
    </source>
</evidence>
<dbReference type="PANTHER" id="PTHR19300">
    <property type="entry name" value="BETA-1,4-GALACTOSYLTRANSFERASE"/>
    <property type="match status" value="1"/>
</dbReference>
<feature type="domain" description="Galactosyltransferase N-terminal" evidence="12">
    <location>
        <begin position="135"/>
        <end position="181"/>
    </location>
</feature>
<gene>
    <name evidence="13" type="ORF">CAOG_001356</name>
</gene>
<organism evidence="13 14">
    <name type="scientific">Capsaspora owczarzaki (strain ATCC 30864)</name>
    <dbReference type="NCBI Taxonomy" id="595528"/>
    <lineage>
        <taxon>Eukaryota</taxon>
        <taxon>Filasterea</taxon>
        <taxon>Capsaspora</taxon>
    </lineage>
</organism>